<organism evidence="2 3">
    <name type="scientific">Staphylotrichum tortipilum</name>
    <dbReference type="NCBI Taxonomy" id="2831512"/>
    <lineage>
        <taxon>Eukaryota</taxon>
        <taxon>Fungi</taxon>
        <taxon>Dikarya</taxon>
        <taxon>Ascomycota</taxon>
        <taxon>Pezizomycotina</taxon>
        <taxon>Sordariomycetes</taxon>
        <taxon>Sordariomycetidae</taxon>
        <taxon>Sordariales</taxon>
        <taxon>Chaetomiaceae</taxon>
        <taxon>Staphylotrichum</taxon>
    </lineage>
</organism>
<dbReference type="EMBL" id="MU856731">
    <property type="protein sequence ID" value="KAK3896382.1"/>
    <property type="molecule type" value="Genomic_DNA"/>
</dbReference>
<keyword evidence="3" id="KW-1185">Reference proteome</keyword>
<reference evidence="2" key="1">
    <citation type="journal article" date="2023" name="Mol. Phylogenet. Evol.">
        <title>Genome-scale phylogeny and comparative genomics of the fungal order Sordariales.</title>
        <authorList>
            <person name="Hensen N."/>
            <person name="Bonometti L."/>
            <person name="Westerberg I."/>
            <person name="Brannstrom I.O."/>
            <person name="Guillou S."/>
            <person name="Cros-Aarteil S."/>
            <person name="Calhoun S."/>
            <person name="Haridas S."/>
            <person name="Kuo A."/>
            <person name="Mondo S."/>
            <person name="Pangilinan J."/>
            <person name="Riley R."/>
            <person name="LaButti K."/>
            <person name="Andreopoulos B."/>
            <person name="Lipzen A."/>
            <person name="Chen C."/>
            <person name="Yan M."/>
            <person name="Daum C."/>
            <person name="Ng V."/>
            <person name="Clum A."/>
            <person name="Steindorff A."/>
            <person name="Ohm R.A."/>
            <person name="Martin F."/>
            <person name="Silar P."/>
            <person name="Natvig D.O."/>
            <person name="Lalanne C."/>
            <person name="Gautier V."/>
            <person name="Ament-Velasquez S.L."/>
            <person name="Kruys A."/>
            <person name="Hutchinson M.I."/>
            <person name="Powell A.J."/>
            <person name="Barry K."/>
            <person name="Miller A.N."/>
            <person name="Grigoriev I.V."/>
            <person name="Debuchy R."/>
            <person name="Gladieux P."/>
            <person name="Hiltunen Thoren M."/>
            <person name="Johannesson H."/>
        </authorList>
    </citation>
    <scope>NUCLEOTIDE SEQUENCE</scope>
    <source>
        <strain evidence="2">CBS 103.79</strain>
    </source>
</reference>
<dbReference type="Proteomes" id="UP001303889">
    <property type="component" value="Unassembled WGS sequence"/>
</dbReference>
<name>A0AAN6M9B3_9PEZI</name>
<comment type="caution">
    <text evidence="2">The sequence shown here is derived from an EMBL/GenBank/DDBJ whole genome shotgun (WGS) entry which is preliminary data.</text>
</comment>
<feature type="region of interest" description="Disordered" evidence="1">
    <location>
        <begin position="1"/>
        <end position="32"/>
    </location>
</feature>
<reference evidence="2" key="2">
    <citation type="submission" date="2023-05" db="EMBL/GenBank/DDBJ databases">
        <authorList>
            <consortium name="Lawrence Berkeley National Laboratory"/>
            <person name="Steindorff A."/>
            <person name="Hensen N."/>
            <person name="Bonometti L."/>
            <person name="Westerberg I."/>
            <person name="Brannstrom I.O."/>
            <person name="Guillou S."/>
            <person name="Cros-Aarteil S."/>
            <person name="Calhoun S."/>
            <person name="Haridas S."/>
            <person name="Kuo A."/>
            <person name="Mondo S."/>
            <person name="Pangilinan J."/>
            <person name="Riley R."/>
            <person name="Labutti K."/>
            <person name="Andreopoulos B."/>
            <person name="Lipzen A."/>
            <person name="Chen C."/>
            <person name="Yanf M."/>
            <person name="Daum C."/>
            <person name="Ng V."/>
            <person name="Clum A."/>
            <person name="Ohm R."/>
            <person name="Martin F."/>
            <person name="Silar P."/>
            <person name="Natvig D."/>
            <person name="Lalanne C."/>
            <person name="Gautier V."/>
            <person name="Ament-Velasquez S.L."/>
            <person name="Kruys A."/>
            <person name="Hutchinson M.I."/>
            <person name="Powell A.J."/>
            <person name="Barry K."/>
            <person name="Miller A.N."/>
            <person name="Grigoriev I.V."/>
            <person name="Debuchy R."/>
            <person name="Gladieux P."/>
            <person name="Thoren M.H."/>
            <person name="Johannesson H."/>
        </authorList>
    </citation>
    <scope>NUCLEOTIDE SEQUENCE</scope>
    <source>
        <strain evidence="2">CBS 103.79</strain>
    </source>
</reference>
<accession>A0AAN6M9B3</accession>
<evidence type="ECO:0000313" key="2">
    <source>
        <dbReference type="EMBL" id="KAK3896382.1"/>
    </source>
</evidence>
<evidence type="ECO:0000313" key="3">
    <source>
        <dbReference type="Proteomes" id="UP001303889"/>
    </source>
</evidence>
<dbReference type="AlphaFoldDB" id="A0AAN6M9B3"/>
<sequence>MGGNPPSLRSKTSETTLATTTATQVPEPDNKEPPCYLYHERVGPGNPDGQEKPKSKLAKFISTLQSPAAQQTNAARDRELLKEERTGVRTLSATGAVAGSGQATAA</sequence>
<proteinExistence type="predicted"/>
<gene>
    <name evidence="2" type="ORF">C8A05DRAFT_40105</name>
</gene>
<protein>
    <submittedName>
        <fullName evidence="2">Uncharacterized protein</fullName>
    </submittedName>
</protein>
<evidence type="ECO:0000256" key="1">
    <source>
        <dbReference type="SAM" id="MobiDB-lite"/>
    </source>
</evidence>